<proteinExistence type="predicted"/>
<dbReference type="SMART" id="SM00220">
    <property type="entry name" value="S_TKc"/>
    <property type="match status" value="1"/>
</dbReference>
<keyword evidence="11" id="KW-0472">Membrane</keyword>
<dbReference type="GO" id="GO:0016301">
    <property type="term" value="F:kinase activity"/>
    <property type="evidence" value="ECO:0007669"/>
    <property type="project" value="UniProtKB-KW"/>
</dbReference>
<dbReference type="Pfam" id="PF00069">
    <property type="entry name" value="Pkinase"/>
    <property type="match status" value="1"/>
</dbReference>
<dbReference type="InterPro" id="IPR011009">
    <property type="entry name" value="Kinase-like_dom_sf"/>
</dbReference>
<dbReference type="PROSITE" id="PS50011">
    <property type="entry name" value="PROTEIN_KINASE_DOM"/>
    <property type="match status" value="1"/>
</dbReference>
<evidence type="ECO:0000256" key="2">
    <source>
        <dbReference type="ARBA" id="ARBA00022527"/>
    </source>
</evidence>
<keyword evidence="11" id="KW-0812">Transmembrane</keyword>
<reference evidence="13 14" key="1">
    <citation type="submission" date="2023-01" db="EMBL/GenBank/DDBJ databases">
        <title>Novel diversity within Roseofilum (Cyanobacteria; Desertifilaceae) from marine benthic mats with descriptions of four novel species.</title>
        <authorList>
            <person name="Wang Y."/>
            <person name="Berthold D.E."/>
            <person name="Hu J."/>
            <person name="Lefler F.W."/>
            <person name="Laughinghouse H.D. IV."/>
        </authorList>
    </citation>
    <scope>NUCLEOTIDE SEQUENCE [LARGE SCALE GENOMIC DNA]</scope>
    <source>
        <strain evidence="13 14">BLCC-M91</strain>
    </source>
</reference>
<feature type="binding site" evidence="9">
    <location>
        <position position="78"/>
    </location>
    <ligand>
        <name>ATP</name>
        <dbReference type="ChEBI" id="CHEBI:30616"/>
    </ligand>
</feature>
<evidence type="ECO:0000256" key="4">
    <source>
        <dbReference type="ARBA" id="ARBA00022741"/>
    </source>
</evidence>
<sequence length="466" mass="51455">MDIHCTRPKCQRPLNRVPELDRPEKLKTTSQKYCTCCGMPLILAGRYLPQRLLGQGGFGAAYLALDRYTPTLRSCVVKQFQPAGQLSSQQLEIAQQHFEQEALVLEELGNEHPQIPRLYAFFPLLVPPSAQGEESQFFYLVQEWIDGQNLEEELEYTGPFSEQDILTLLRQILPVLQFVHDRHAIHRDIKPSNIMRDKKGRLVLLDFGAVKQVSQGSGGRSTEIYSQGFAPPEQMAGGQVYPSTDLYALAVTCLTLLTHKSSQELYDSYNNRWKWRSEIDLSEPLASVLDKMLALSPYQRFASADEVLEALRSQSIPSMSPSTTLQAAGSPAVATPPPTPAKPVAVTSSFSTPELLMISTFTGFEAVVLALGLTNLFGVNGIGMGLWGVMMGGLVYAQFRRWIERVDLGIIAVISWGILLFVPPLRGSQPLDVLLIVPICVGAGLGLIMSVFRLIFKMGNGQKGNG</sequence>
<evidence type="ECO:0000313" key="14">
    <source>
        <dbReference type="Proteomes" id="UP001231370"/>
    </source>
</evidence>
<keyword evidence="2" id="KW-0723">Serine/threonine-protein kinase</keyword>
<feature type="transmembrane region" description="Helical" evidence="11">
    <location>
        <begin position="406"/>
        <end position="423"/>
    </location>
</feature>
<dbReference type="InterPro" id="IPR017441">
    <property type="entry name" value="Protein_kinase_ATP_BS"/>
</dbReference>
<feature type="domain" description="Protein kinase" evidence="12">
    <location>
        <begin position="47"/>
        <end position="312"/>
    </location>
</feature>
<keyword evidence="3" id="KW-0808">Transferase</keyword>
<organism evidence="13 14">
    <name type="scientific">Roseofilum halophilum BLCC-M91</name>
    <dbReference type="NCBI Taxonomy" id="3022259"/>
    <lineage>
        <taxon>Bacteria</taxon>
        <taxon>Bacillati</taxon>
        <taxon>Cyanobacteriota</taxon>
        <taxon>Cyanophyceae</taxon>
        <taxon>Desertifilales</taxon>
        <taxon>Desertifilaceae</taxon>
        <taxon>Roseofilum</taxon>
        <taxon>Roseofilum halophilum</taxon>
    </lineage>
</organism>
<comment type="catalytic activity">
    <reaction evidence="7">
        <text>L-threonyl-[protein] + ATP = O-phospho-L-threonyl-[protein] + ADP + H(+)</text>
        <dbReference type="Rhea" id="RHEA:46608"/>
        <dbReference type="Rhea" id="RHEA-COMP:11060"/>
        <dbReference type="Rhea" id="RHEA-COMP:11605"/>
        <dbReference type="ChEBI" id="CHEBI:15378"/>
        <dbReference type="ChEBI" id="CHEBI:30013"/>
        <dbReference type="ChEBI" id="CHEBI:30616"/>
        <dbReference type="ChEBI" id="CHEBI:61977"/>
        <dbReference type="ChEBI" id="CHEBI:456216"/>
        <dbReference type="EC" id="2.7.11.1"/>
    </reaction>
</comment>
<keyword evidence="6 9" id="KW-0067">ATP-binding</keyword>
<dbReference type="Proteomes" id="UP001231370">
    <property type="component" value="Unassembled WGS sequence"/>
</dbReference>
<keyword evidence="4 9" id="KW-0547">Nucleotide-binding</keyword>
<evidence type="ECO:0000256" key="9">
    <source>
        <dbReference type="PROSITE-ProRule" id="PRU10141"/>
    </source>
</evidence>
<dbReference type="PANTHER" id="PTHR24363">
    <property type="entry name" value="SERINE/THREONINE PROTEIN KINASE"/>
    <property type="match status" value="1"/>
</dbReference>
<dbReference type="SUPFAM" id="SSF56112">
    <property type="entry name" value="Protein kinase-like (PK-like)"/>
    <property type="match status" value="1"/>
</dbReference>
<evidence type="ECO:0000259" key="12">
    <source>
        <dbReference type="PROSITE" id="PS50011"/>
    </source>
</evidence>
<dbReference type="NCBIfam" id="NF045510">
    <property type="entry name" value="4Cys_prefix_kin"/>
    <property type="match status" value="1"/>
</dbReference>
<keyword evidence="5 13" id="KW-0418">Kinase</keyword>
<dbReference type="PANTHER" id="PTHR24363:SF0">
    <property type="entry name" value="SERINE_THREONINE KINASE LIKE DOMAIN CONTAINING 1"/>
    <property type="match status" value="1"/>
</dbReference>
<evidence type="ECO:0000256" key="5">
    <source>
        <dbReference type="ARBA" id="ARBA00022777"/>
    </source>
</evidence>
<evidence type="ECO:0000313" key="13">
    <source>
        <dbReference type="EMBL" id="MDJ1180080.1"/>
    </source>
</evidence>
<dbReference type="Gene3D" id="3.30.200.20">
    <property type="entry name" value="Phosphorylase Kinase, domain 1"/>
    <property type="match status" value="1"/>
</dbReference>
<feature type="transmembrane region" description="Helical" evidence="11">
    <location>
        <begin position="435"/>
        <end position="456"/>
    </location>
</feature>
<dbReference type="Gene3D" id="1.10.510.10">
    <property type="entry name" value="Transferase(Phosphotransferase) domain 1"/>
    <property type="match status" value="1"/>
</dbReference>
<keyword evidence="14" id="KW-1185">Reference proteome</keyword>
<evidence type="ECO:0000256" key="1">
    <source>
        <dbReference type="ARBA" id="ARBA00012513"/>
    </source>
</evidence>
<dbReference type="RefSeq" id="WP_283763382.1">
    <property type="nucleotide sequence ID" value="NZ_JAQPOK010000105.1"/>
</dbReference>
<evidence type="ECO:0000256" key="7">
    <source>
        <dbReference type="ARBA" id="ARBA00047899"/>
    </source>
</evidence>
<evidence type="ECO:0000256" key="11">
    <source>
        <dbReference type="SAM" id="Phobius"/>
    </source>
</evidence>
<name>A0ABT7BLY2_9CYAN</name>
<dbReference type="PROSITE" id="PS00107">
    <property type="entry name" value="PROTEIN_KINASE_ATP"/>
    <property type="match status" value="1"/>
</dbReference>
<dbReference type="CDD" id="cd14014">
    <property type="entry name" value="STKc_PknB_like"/>
    <property type="match status" value="1"/>
</dbReference>
<dbReference type="EC" id="2.7.11.1" evidence="1"/>
<evidence type="ECO:0000256" key="6">
    <source>
        <dbReference type="ARBA" id="ARBA00022840"/>
    </source>
</evidence>
<dbReference type="InterPro" id="IPR000719">
    <property type="entry name" value="Prot_kinase_dom"/>
</dbReference>
<gene>
    <name evidence="13" type="ORF">PJF56_14530</name>
</gene>
<comment type="caution">
    <text evidence="13">The sequence shown here is derived from an EMBL/GenBank/DDBJ whole genome shotgun (WGS) entry which is preliminary data.</text>
</comment>
<dbReference type="EMBL" id="JAQPOK010000105">
    <property type="protein sequence ID" value="MDJ1180080.1"/>
    <property type="molecule type" value="Genomic_DNA"/>
</dbReference>
<feature type="region of interest" description="Disordered" evidence="10">
    <location>
        <begin position="319"/>
        <end position="340"/>
    </location>
</feature>
<evidence type="ECO:0000256" key="3">
    <source>
        <dbReference type="ARBA" id="ARBA00022679"/>
    </source>
</evidence>
<keyword evidence="11" id="KW-1133">Transmembrane helix</keyword>
<comment type="catalytic activity">
    <reaction evidence="8">
        <text>L-seryl-[protein] + ATP = O-phospho-L-seryl-[protein] + ADP + H(+)</text>
        <dbReference type="Rhea" id="RHEA:17989"/>
        <dbReference type="Rhea" id="RHEA-COMP:9863"/>
        <dbReference type="Rhea" id="RHEA-COMP:11604"/>
        <dbReference type="ChEBI" id="CHEBI:15378"/>
        <dbReference type="ChEBI" id="CHEBI:29999"/>
        <dbReference type="ChEBI" id="CHEBI:30616"/>
        <dbReference type="ChEBI" id="CHEBI:83421"/>
        <dbReference type="ChEBI" id="CHEBI:456216"/>
        <dbReference type="EC" id="2.7.11.1"/>
    </reaction>
</comment>
<evidence type="ECO:0000256" key="8">
    <source>
        <dbReference type="ARBA" id="ARBA00048679"/>
    </source>
</evidence>
<accession>A0ABT7BLY2</accession>
<protein>
    <recommendedName>
        <fullName evidence="1">non-specific serine/threonine protein kinase</fullName>
        <ecNumber evidence="1">2.7.11.1</ecNumber>
    </recommendedName>
</protein>
<evidence type="ECO:0000256" key="10">
    <source>
        <dbReference type="SAM" id="MobiDB-lite"/>
    </source>
</evidence>